<keyword evidence="3 6" id="KW-0812">Transmembrane</keyword>
<keyword evidence="9" id="KW-1185">Reference proteome</keyword>
<feature type="transmembrane region" description="Helical" evidence="6">
    <location>
        <begin position="502"/>
        <end position="524"/>
    </location>
</feature>
<keyword evidence="2 6" id="KW-1003">Cell membrane</keyword>
<dbReference type="PANTHER" id="PTHR46795">
    <property type="entry name" value="ABC TRANSPORTER PERMEASE-RELATED-RELATED"/>
    <property type="match status" value="1"/>
</dbReference>
<dbReference type="RefSeq" id="WP_093752248.1">
    <property type="nucleotide sequence ID" value="NZ_FNNG01000005.1"/>
</dbReference>
<feature type="domain" description="ABC3 transporter permease C-terminal" evidence="7">
    <location>
        <begin position="60"/>
        <end position="172"/>
    </location>
</feature>
<evidence type="ECO:0000256" key="5">
    <source>
        <dbReference type="ARBA" id="ARBA00023136"/>
    </source>
</evidence>
<protein>
    <submittedName>
        <fullName evidence="8">Putative ABC transport system permease protein</fullName>
    </submittedName>
</protein>
<dbReference type="Proteomes" id="UP000198828">
    <property type="component" value="Unassembled WGS sequence"/>
</dbReference>
<dbReference type="AlphaFoldDB" id="A0A1H2XGH8"/>
<feature type="transmembrane region" description="Helical" evidence="6">
    <location>
        <begin position="197"/>
        <end position="216"/>
    </location>
</feature>
<gene>
    <name evidence="8" type="ORF">SAMN05660923_01435</name>
</gene>
<evidence type="ECO:0000256" key="6">
    <source>
        <dbReference type="PIRNR" id="PIRNR018968"/>
    </source>
</evidence>
<reference evidence="8 9" key="1">
    <citation type="submission" date="2016-10" db="EMBL/GenBank/DDBJ databases">
        <authorList>
            <person name="de Groot N.N."/>
        </authorList>
    </citation>
    <scope>NUCLEOTIDE SEQUENCE [LARGE SCALE GENOMIC DNA]</scope>
    <source>
        <strain evidence="8 9">DSM 23310</strain>
    </source>
</reference>
<evidence type="ECO:0000313" key="8">
    <source>
        <dbReference type="EMBL" id="SDW92013.1"/>
    </source>
</evidence>
<dbReference type="GO" id="GO:0005886">
    <property type="term" value="C:plasma membrane"/>
    <property type="evidence" value="ECO:0007669"/>
    <property type="project" value="UniProtKB-SubCell"/>
</dbReference>
<evidence type="ECO:0000313" key="9">
    <source>
        <dbReference type="Proteomes" id="UP000198828"/>
    </source>
</evidence>
<evidence type="ECO:0000256" key="1">
    <source>
        <dbReference type="ARBA" id="ARBA00004651"/>
    </source>
</evidence>
<dbReference type="GO" id="GO:0055085">
    <property type="term" value="P:transmembrane transport"/>
    <property type="evidence" value="ECO:0007669"/>
    <property type="project" value="UniProtKB-UniRule"/>
</dbReference>
<dbReference type="EMBL" id="FNNG01000005">
    <property type="protein sequence ID" value="SDW92013.1"/>
    <property type="molecule type" value="Genomic_DNA"/>
</dbReference>
<keyword evidence="4 6" id="KW-1133">Transmembrane helix</keyword>
<keyword evidence="6" id="KW-0813">Transport</keyword>
<dbReference type="PIRSF" id="PIRSF018968">
    <property type="entry name" value="ABC_permease_BceB"/>
    <property type="match status" value="1"/>
</dbReference>
<comment type="similarity">
    <text evidence="6">Belongs to the ABC-4 integral membrane protein family.</text>
</comment>
<dbReference type="InterPro" id="IPR052536">
    <property type="entry name" value="ABC-4_Integral_Memb_Prot"/>
</dbReference>
<feature type="transmembrane region" description="Helical" evidence="6">
    <location>
        <begin position="284"/>
        <end position="308"/>
    </location>
</feature>
<feature type="transmembrane region" description="Helical" evidence="6">
    <location>
        <begin position="154"/>
        <end position="176"/>
    </location>
</feature>
<dbReference type="PANTHER" id="PTHR46795:SF3">
    <property type="entry name" value="ABC TRANSPORTER PERMEASE"/>
    <property type="match status" value="1"/>
</dbReference>
<feature type="transmembrane region" description="Helical" evidence="6">
    <location>
        <begin position="586"/>
        <end position="609"/>
    </location>
</feature>
<sequence>MSSFKLTIMSFRRNIKTYGMYLMAMIFSVATYYNFVSMRYNPQFQETKDLTIYVQSSSVTASLLMILFLVFFIMYSSNFFLNQRKKEIGVYAFMGIDNYKIAFIFASEGLLLGIMSLVIGLLLGTLFSKLFLMLLAKAALLKMRIDFFISKKALIETIIVYSVILFIAFLKGYINIIRTNLIDLMNTLKKAEELPKVNYLKGFASLIIIGVAYYIAVNYGKLGFGNALLWTVILVIIGTYWLFGSFLSMVIRYFIKRKKFLYKGTNIISFSNIAFRIKDNYRTFAAVAVLITTCITSFGTVSSLRYYVDENHKIEVPYTVTYISSNKEEIDRVDEIIENSHHNVELREKANFLFVPDSKIVVVKLSTFQRILTDLNVKDRDRIISKIGLLEEEVAYIERPGVFMNILEKKDIKVGDKAYKIKARTKVPLFGSGVPFPCVIVNDEEYAVLKLKFEEKQFNGIILDNPENTKDLTFKLAEILPEESGLYTYFMAGVTFYDLVGIVYFLGAFLFLVFVFATGSIIYFKILSESFRDKGKYEILKKIGTTDFEINESVSKQVGMFFLLPLIVGIIHSIVAISVLSDLMKYSLTIPTVISIMVFIIVYGIFYIFTRRKYVNVVGGQA</sequence>
<dbReference type="InterPro" id="IPR003838">
    <property type="entry name" value="ABC3_permease_C"/>
</dbReference>
<evidence type="ECO:0000256" key="2">
    <source>
        <dbReference type="ARBA" id="ARBA00022475"/>
    </source>
</evidence>
<feature type="transmembrane region" description="Helical" evidence="6">
    <location>
        <begin position="558"/>
        <end position="580"/>
    </location>
</feature>
<proteinExistence type="inferred from homology"/>
<keyword evidence="5 6" id="KW-0472">Membrane</keyword>
<name>A0A1H2XGH8_9FIRM</name>
<accession>A0A1H2XGH8</accession>
<dbReference type="InterPro" id="IPR027022">
    <property type="entry name" value="ABC_permease_BceB-typ"/>
</dbReference>
<feature type="transmembrane region" description="Helical" evidence="6">
    <location>
        <begin position="228"/>
        <end position="255"/>
    </location>
</feature>
<evidence type="ECO:0000259" key="7">
    <source>
        <dbReference type="Pfam" id="PF02687"/>
    </source>
</evidence>
<feature type="transmembrane region" description="Helical" evidence="6">
    <location>
        <begin position="60"/>
        <end position="81"/>
    </location>
</feature>
<feature type="transmembrane region" description="Helical" evidence="6">
    <location>
        <begin position="101"/>
        <end position="134"/>
    </location>
</feature>
<evidence type="ECO:0000256" key="4">
    <source>
        <dbReference type="ARBA" id="ARBA00022989"/>
    </source>
</evidence>
<dbReference type="Pfam" id="PF02687">
    <property type="entry name" value="FtsX"/>
    <property type="match status" value="1"/>
</dbReference>
<organism evidence="8 9">
    <name type="scientific">Tepidimicrobium xylanilyticum</name>
    <dbReference type="NCBI Taxonomy" id="1123352"/>
    <lineage>
        <taxon>Bacteria</taxon>
        <taxon>Bacillati</taxon>
        <taxon>Bacillota</taxon>
        <taxon>Tissierellia</taxon>
        <taxon>Tissierellales</taxon>
        <taxon>Tepidimicrobiaceae</taxon>
        <taxon>Tepidimicrobium</taxon>
    </lineage>
</organism>
<feature type="transmembrane region" description="Helical" evidence="6">
    <location>
        <begin position="21"/>
        <end position="40"/>
    </location>
</feature>
<dbReference type="OrthoDB" id="9781780at2"/>
<evidence type="ECO:0000256" key="3">
    <source>
        <dbReference type="ARBA" id="ARBA00022692"/>
    </source>
</evidence>
<comment type="subcellular location">
    <subcellularLocation>
        <location evidence="1 6">Cell membrane</location>
        <topology evidence="1 6">Multi-pass membrane protein</topology>
    </subcellularLocation>
</comment>